<evidence type="ECO:0000313" key="2">
    <source>
        <dbReference type="Proteomes" id="UP000287969"/>
    </source>
</evidence>
<protein>
    <recommendedName>
        <fullName evidence="3">Iron-only hydrogenase system regulator</fullName>
    </recommendedName>
</protein>
<name>A0A410QA21_9FIRM</name>
<dbReference type="InterPro" id="IPR027271">
    <property type="entry name" value="Acetolactate_synth/TF_NikR_C"/>
</dbReference>
<dbReference type="AlphaFoldDB" id="A0A410QA21"/>
<dbReference type="Gene3D" id="3.30.70.1150">
    <property type="entry name" value="ACT-like. Chain A, domain 2"/>
    <property type="match status" value="1"/>
</dbReference>
<sequence>MKGVVINMKKTIMGIQLGDREEEALEVQRLLTEYGCYIKTRIGVHDVESKSETCSPIGIIILDLILGKDEKIKELKEKLDKINGVVVKIMEFNL</sequence>
<evidence type="ECO:0000313" key="1">
    <source>
        <dbReference type="EMBL" id="QAT60852.1"/>
    </source>
</evidence>
<dbReference type="SUPFAM" id="SSF55021">
    <property type="entry name" value="ACT-like"/>
    <property type="match status" value="1"/>
</dbReference>
<proteinExistence type="predicted"/>
<keyword evidence="2" id="KW-1185">Reference proteome</keyword>
<dbReference type="OrthoDB" id="1121298at2"/>
<organism evidence="1 2">
    <name type="scientific">Acidilutibacter cellobiosedens</name>
    <dbReference type="NCBI Taxonomy" id="2507161"/>
    <lineage>
        <taxon>Bacteria</taxon>
        <taxon>Bacillati</taxon>
        <taxon>Bacillota</taxon>
        <taxon>Tissierellia</taxon>
        <taxon>Tissierellales</taxon>
        <taxon>Acidilutibacteraceae</taxon>
        <taxon>Acidilutibacter</taxon>
    </lineage>
</organism>
<dbReference type="Proteomes" id="UP000287969">
    <property type="component" value="Chromosome"/>
</dbReference>
<dbReference type="KEGG" id="spoa:EQM13_04300"/>
<gene>
    <name evidence="1" type="ORF">EQM13_04300</name>
</gene>
<dbReference type="InterPro" id="IPR045865">
    <property type="entry name" value="ACT-like_dom_sf"/>
</dbReference>
<evidence type="ECO:0008006" key="3">
    <source>
        <dbReference type="Google" id="ProtNLM"/>
    </source>
</evidence>
<reference evidence="2" key="1">
    <citation type="submission" date="2019-01" db="EMBL/GenBank/DDBJ databases">
        <title>Draft genomes of a novel of Sporanaerobacter strains.</title>
        <authorList>
            <person name="Ma S."/>
        </authorList>
    </citation>
    <scope>NUCLEOTIDE SEQUENCE [LARGE SCALE GENOMIC DNA]</scope>
    <source>
        <strain evidence="2">NJN-17</strain>
    </source>
</reference>
<dbReference type="Pfam" id="PF21699">
    <property type="entry name" value="TM1266-like"/>
    <property type="match status" value="1"/>
</dbReference>
<dbReference type="EMBL" id="CP035282">
    <property type="protein sequence ID" value="QAT60852.1"/>
    <property type="molecule type" value="Genomic_DNA"/>
</dbReference>
<dbReference type="InterPro" id="IPR023860">
    <property type="entry name" value="FeFe-hyd_TM1266"/>
</dbReference>
<accession>A0A410QA21</accession>